<dbReference type="GO" id="GO:0000981">
    <property type="term" value="F:DNA-binding transcription factor activity, RNA polymerase II-specific"/>
    <property type="evidence" value="ECO:0007669"/>
    <property type="project" value="TreeGrafter"/>
</dbReference>
<keyword evidence="3" id="KW-0539">Nucleus</keyword>
<dbReference type="PRINTS" id="PR00454">
    <property type="entry name" value="ETSDOMAIN"/>
</dbReference>
<sequence length="110" mass="13505">MSNSFRITNPPELARMWGELKNNPKMTVDKFNRVLRLYYNNPRILKREKGPKNTYTFYHDVPYQSTEEYTYSNAYEPPLTEIQNHFGEWSYEEHLFPQYYDDLSTYNFFY</sequence>
<protein>
    <submittedName>
        <fullName evidence="6">Protein C-ets-2-like</fullName>
    </submittedName>
</protein>
<dbReference type="InterPro" id="IPR000418">
    <property type="entry name" value="Ets_dom"/>
</dbReference>
<dbReference type="Pfam" id="PF00178">
    <property type="entry name" value="Ets"/>
    <property type="match status" value="1"/>
</dbReference>
<evidence type="ECO:0000256" key="2">
    <source>
        <dbReference type="ARBA" id="ARBA00023125"/>
    </source>
</evidence>
<dbReference type="RefSeq" id="XP_029654840.1">
    <property type="nucleotide sequence ID" value="XM_029798980.1"/>
</dbReference>
<keyword evidence="2 3" id="KW-0238">DNA-binding</keyword>
<dbReference type="KEGG" id="osn:115228383"/>
<dbReference type="Proteomes" id="UP000515154">
    <property type="component" value="Unplaced"/>
</dbReference>
<gene>
    <name evidence="6" type="primary">LOC115228383</name>
</gene>
<evidence type="ECO:0000256" key="1">
    <source>
        <dbReference type="ARBA" id="ARBA00005562"/>
    </source>
</evidence>
<dbReference type="GO" id="GO:0030154">
    <property type="term" value="P:cell differentiation"/>
    <property type="evidence" value="ECO:0007669"/>
    <property type="project" value="TreeGrafter"/>
</dbReference>
<accession>A0A6P7TY54</accession>
<proteinExistence type="inferred from homology"/>
<evidence type="ECO:0000313" key="5">
    <source>
        <dbReference type="Proteomes" id="UP000515154"/>
    </source>
</evidence>
<dbReference type="InterPro" id="IPR036390">
    <property type="entry name" value="WH_DNA-bd_sf"/>
</dbReference>
<dbReference type="PROSITE" id="PS50061">
    <property type="entry name" value="ETS_DOMAIN_3"/>
    <property type="match status" value="1"/>
</dbReference>
<evidence type="ECO:0000256" key="3">
    <source>
        <dbReference type="RuleBase" id="RU004019"/>
    </source>
</evidence>
<feature type="domain" description="ETS" evidence="4">
    <location>
        <begin position="1"/>
        <end position="58"/>
    </location>
</feature>
<reference evidence="6" key="1">
    <citation type="submission" date="2025-08" db="UniProtKB">
        <authorList>
            <consortium name="RefSeq"/>
        </authorList>
    </citation>
    <scope>IDENTIFICATION</scope>
</reference>
<comment type="similarity">
    <text evidence="1 3">Belongs to the ETS family.</text>
</comment>
<dbReference type="Gene3D" id="1.10.10.10">
    <property type="entry name" value="Winged helix-like DNA-binding domain superfamily/Winged helix DNA-binding domain"/>
    <property type="match status" value="1"/>
</dbReference>
<evidence type="ECO:0000313" key="6">
    <source>
        <dbReference type="RefSeq" id="XP_029654840.1"/>
    </source>
</evidence>
<dbReference type="PANTHER" id="PTHR11849:SF59">
    <property type="entry name" value="ETS DOMAIN-CONTAINING PROTEIN"/>
    <property type="match status" value="1"/>
</dbReference>
<organism evidence="5 6">
    <name type="scientific">Octopus sinensis</name>
    <name type="common">East Asian common octopus</name>
    <dbReference type="NCBI Taxonomy" id="2607531"/>
    <lineage>
        <taxon>Eukaryota</taxon>
        <taxon>Metazoa</taxon>
        <taxon>Spiralia</taxon>
        <taxon>Lophotrochozoa</taxon>
        <taxon>Mollusca</taxon>
        <taxon>Cephalopoda</taxon>
        <taxon>Coleoidea</taxon>
        <taxon>Octopodiformes</taxon>
        <taxon>Octopoda</taxon>
        <taxon>Incirrata</taxon>
        <taxon>Octopodidae</taxon>
        <taxon>Octopus</taxon>
    </lineage>
</organism>
<keyword evidence="5" id="KW-1185">Reference proteome</keyword>
<dbReference type="InterPro" id="IPR046328">
    <property type="entry name" value="ETS_fam"/>
</dbReference>
<dbReference type="GO" id="GO:0043565">
    <property type="term" value="F:sequence-specific DNA binding"/>
    <property type="evidence" value="ECO:0007669"/>
    <property type="project" value="InterPro"/>
</dbReference>
<evidence type="ECO:0000259" key="4">
    <source>
        <dbReference type="PROSITE" id="PS50061"/>
    </source>
</evidence>
<dbReference type="GO" id="GO:0005634">
    <property type="term" value="C:nucleus"/>
    <property type="evidence" value="ECO:0007669"/>
    <property type="project" value="UniProtKB-SubCell"/>
</dbReference>
<dbReference type="PANTHER" id="PTHR11849">
    <property type="entry name" value="ETS"/>
    <property type="match status" value="1"/>
</dbReference>
<name>A0A6P7TY54_9MOLL</name>
<dbReference type="SUPFAM" id="SSF46785">
    <property type="entry name" value="Winged helix' DNA-binding domain"/>
    <property type="match status" value="1"/>
</dbReference>
<dbReference type="SMART" id="SM00413">
    <property type="entry name" value="ETS"/>
    <property type="match status" value="1"/>
</dbReference>
<dbReference type="AlphaFoldDB" id="A0A6P7TY54"/>
<dbReference type="InterPro" id="IPR036388">
    <property type="entry name" value="WH-like_DNA-bd_sf"/>
</dbReference>
<comment type="subcellular location">
    <subcellularLocation>
        <location evidence="3">Nucleus</location>
    </subcellularLocation>
</comment>